<organism evidence="1 2">
    <name type="scientific">Paramuricea clavata</name>
    <name type="common">Red gorgonian</name>
    <name type="synonym">Violescent sea-whip</name>
    <dbReference type="NCBI Taxonomy" id="317549"/>
    <lineage>
        <taxon>Eukaryota</taxon>
        <taxon>Metazoa</taxon>
        <taxon>Cnidaria</taxon>
        <taxon>Anthozoa</taxon>
        <taxon>Octocorallia</taxon>
        <taxon>Malacalcyonacea</taxon>
        <taxon>Plexauridae</taxon>
        <taxon>Paramuricea</taxon>
    </lineage>
</organism>
<accession>A0A6S7GVE4</accession>
<name>A0A6S7GVE4_PARCT</name>
<dbReference type="Proteomes" id="UP001152795">
    <property type="component" value="Unassembled WGS sequence"/>
</dbReference>
<dbReference type="PANTHER" id="PTHR40743:SF1">
    <property type="entry name" value="POSSIBLE GLYCOSYLTRANSFERASE"/>
    <property type="match status" value="1"/>
</dbReference>
<proteinExistence type="predicted"/>
<reference evidence="1" key="1">
    <citation type="submission" date="2020-04" db="EMBL/GenBank/DDBJ databases">
        <authorList>
            <person name="Alioto T."/>
            <person name="Alioto T."/>
            <person name="Gomez Garrido J."/>
        </authorList>
    </citation>
    <scope>NUCLEOTIDE SEQUENCE</scope>
    <source>
        <strain evidence="1">A484AB</strain>
    </source>
</reference>
<protein>
    <submittedName>
        <fullName evidence="1">Uncharacterized protein</fullName>
    </submittedName>
</protein>
<sequence>MVMFKRRAYLKFIFVSGAILTIYGFIWPKAVLKNRYDFPIQKDESHIHVTTNSPPINEKSSNEEQTLQKEELRIHVLTNYPLMSEKPWNEGQTETNISRLWQRQEELEETLQKNLNHTLVTAVHLLVNQPLAEQRLGEQHFHNKHKIFVHRINALPKYRDFFDYVNDRLQNQLVVMMNMDIYIGEGFEMINKTFLAEYNTSYVLTRHGRQEKRCNMGGKLGYCGVSYFGSHDAYIFMLTQPLDESVLAELDYDMNVLGAENKLIWVLRNKMKRRLLNPCKYLKTYHNHCVDIHGSVRPRIDEEIDGKDGGVEPSGLTSKGNHLNKSFYYGQNFFIVQYIIITFWIG</sequence>
<evidence type="ECO:0000313" key="1">
    <source>
        <dbReference type="EMBL" id="CAB3997364.1"/>
    </source>
</evidence>
<dbReference type="EMBL" id="CACRXK020003080">
    <property type="protein sequence ID" value="CAB3997364.1"/>
    <property type="molecule type" value="Genomic_DNA"/>
</dbReference>
<comment type="caution">
    <text evidence="1">The sequence shown here is derived from an EMBL/GenBank/DDBJ whole genome shotgun (WGS) entry which is preliminary data.</text>
</comment>
<dbReference type="OrthoDB" id="5977719at2759"/>
<dbReference type="AlphaFoldDB" id="A0A6S7GVE4"/>
<dbReference type="PANTHER" id="PTHR40743">
    <property type="entry name" value="NUCLEOTIDE-DIPHOSPHO-SUGAR TRANSFERASE CONTAINING PROTEIN"/>
    <property type="match status" value="1"/>
</dbReference>
<evidence type="ECO:0000313" key="2">
    <source>
        <dbReference type="Proteomes" id="UP001152795"/>
    </source>
</evidence>
<gene>
    <name evidence="1" type="ORF">PACLA_8A024600</name>
</gene>
<keyword evidence="2" id="KW-1185">Reference proteome</keyword>